<name>G5AH79_PHYSP</name>
<evidence type="ECO:0008006" key="4">
    <source>
        <dbReference type="Google" id="ProtNLM"/>
    </source>
</evidence>
<dbReference type="CDD" id="cd00065">
    <property type="entry name" value="FYVE_like_SF"/>
    <property type="match status" value="1"/>
</dbReference>
<gene>
    <name evidence="2" type="ORF">PHYSODRAFT_534767</name>
</gene>
<feature type="compositionally biased region" description="Polar residues" evidence="1">
    <location>
        <begin position="369"/>
        <end position="380"/>
    </location>
</feature>
<sequence>KWVVKGTPHAALAPIVRPRDLVFIEATGILTREDSNERIGYHLMHSVNIPGYGPLDDKKIARAQISSCILYSETPESPGGVDVFMKARFDPNGNVSESVATHSVALTLMYGAKASVCAQNKKLSWLIRSSPDSSARQRPARSISMTRQRSCPICAKNFNMFSGTAACEMCSTVVCHACCAKKKLGFAKTGSKKIILHPVAFCTSCLPHARRLDDFDAARQEVLAGFGVDATSAATSRSTPSVHNCRRRDLQKMKTPPPPPPPSISKAEAPKRVNTWGVGDVESPSATRRWDELERQVAASGLVEPIDEMEEIGEIKIHESSLIKVVDHCVSPKRETGAQEDFMARIIAMRNAAEDAYMTTRKTAQAQFEQLTKPHNNRSVRFSLDPEAHAVR</sequence>
<dbReference type="EMBL" id="JH159169">
    <property type="protein sequence ID" value="EGZ05058.1"/>
    <property type="molecule type" value="Genomic_DNA"/>
</dbReference>
<accession>G5AH79</accession>
<proteinExistence type="predicted"/>
<dbReference type="InterPro" id="IPR013083">
    <property type="entry name" value="Znf_RING/FYVE/PHD"/>
</dbReference>
<organism evidence="2 3">
    <name type="scientific">Phytophthora sojae (strain P6497)</name>
    <name type="common">Soybean stem and root rot agent</name>
    <name type="synonym">Phytophthora megasperma f. sp. glycines</name>
    <dbReference type="NCBI Taxonomy" id="1094619"/>
    <lineage>
        <taxon>Eukaryota</taxon>
        <taxon>Sar</taxon>
        <taxon>Stramenopiles</taxon>
        <taxon>Oomycota</taxon>
        <taxon>Peronosporomycetes</taxon>
        <taxon>Peronosporales</taxon>
        <taxon>Peronosporaceae</taxon>
        <taxon>Phytophthora</taxon>
    </lineage>
</organism>
<feature type="region of interest" description="Disordered" evidence="1">
    <location>
        <begin position="369"/>
        <end position="392"/>
    </location>
</feature>
<dbReference type="InterPro" id="IPR023393">
    <property type="entry name" value="START-like_dom_sf"/>
</dbReference>
<feature type="non-terminal residue" evidence="2">
    <location>
        <position position="1"/>
    </location>
</feature>
<dbReference type="AlphaFoldDB" id="G5AH79"/>
<feature type="region of interest" description="Disordered" evidence="1">
    <location>
        <begin position="234"/>
        <end position="268"/>
    </location>
</feature>
<dbReference type="Gene3D" id="3.30.530.20">
    <property type="match status" value="1"/>
</dbReference>
<dbReference type="KEGG" id="psoj:PHYSODRAFT_534767"/>
<dbReference type="Proteomes" id="UP000002640">
    <property type="component" value="Unassembled WGS sequence"/>
</dbReference>
<evidence type="ECO:0000313" key="3">
    <source>
        <dbReference type="Proteomes" id="UP000002640"/>
    </source>
</evidence>
<evidence type="ECO:0000256" key="1">
    <source>
        <dbReference type="SAM" id="MobiDB-lite"/>
    </source>
</evidence>
<dbReference type="RefSeq" id="XP_009539430.1">
    <property type="nucleotide sequence ID" value="XM_009541135.1"/>
</dbReference>
<dbReference type="Gene3D" id="3.30.40.10">
    <property type="entry name" value="Zinc/RING finger domain, C3HC4 (zinc finger)"/>
    <property type="match status" value="1"/>
</dbReference>
<dbReference type="InterPro" id="IPR011011">
    <property type="entry name" value="Znf_FYVE_PHD"/>
</dbReference>
<evidence type="ECO:0000313" key="2">
    <source>
        <dbReference type="EMBL" id="EGZ05058.1"/>
    </source>
</evidence>
<dbReference type="SUPFAM" id="SSF57903">
    <property type="entry name" value="FYVE/PHD zinc finger"/>
    <property type="match status" value="1"/>
</dbReference>
<protein>
    <recommendedName>
        <fullName evidence="4">FYVE-type domain-containing protein</fullName>
    </recommendedName>
</protein>
<dbReference type="GeneID" id="20662063"/>
<keyword evidence="3" id="KW-1185">Reference proteome</keyword>
<dbReference type="InParanoid" id="G5AH79"/>
<dbReference type="OMA" id="EMCSTVV"/>
<reference evidence="2 3" key="1">
    <citation type="journal article" date="2006" name="Science">
        <title>Phytophthora genome sequences uncover evolutionary origins and mechanisms of pathogenesis.</title>
        <authorList>
            <person name="Tyler B.M."/>
            <person name="Tripathy S."/>
            <person name="Zhang X."/>
            <person name="Dehal P."/>
            <person name="Jiang R.H."/>
            <person name="Aerts A."/>
            <person name="Arredondo F.D."/>
            <person name="Baxter L."/>
            <person name="Bensasson D."/>
            <person name="Beynon J.L."/>
            <person name="Chapman J."/>
            <person name="Damasceno C.M."/>
            <person name="Dorrance A.E."/>
            <person name="Dou D."/>
            <person name="Dickerman A.W."/>
            <person name="Dubchak I.L."/>
            <person name="Garbelotto M."/>
            <person name="Gijzen M."/>
            <person name="Gordon S.G."/>
            <person name="Govers F."/>
            <person name="Grunwald N.J."/>
            <person name="Huang W."/>
            <person name="Ivors K.L."/>
            <person name="Jones R.W."/>
            <person name="Kamoun S."/>
            <person name="Krampis K."/>
            <person name="Lamour K.H."/>
            <person name="Lee M.K."/>
            <person name="McDonald W.H."/>
            <person name="Medina M."/>
            <person name="Meijer H.J."/>
            <person name="Nordberg E.K."/>
            <person name="Maclean D.J."/>
            <person name="Ospina-Giraldo M.D."/>
            <person name="Morris P.F."/>
            <person name="Phuntumart V."/>
            <person name="Putnam N.H."/>
            <person name="Rash S."/>
            <person name="Rose J.K."/>
            <person name="Sakihama Y."/>
            <person name="Salamov A.A."/>
            <person name="Savidor A."/>
            <person name="Scheuring C.F."/>
            <person name="Smith B.M."/>
            <person name="Sobral B.W."/>
            <person name="Terry A."/>
            <person name="Torto-Alalibo T.A."/>
            <person name="Win J."/>
            <person name="Xu Z."/>
            <person name="Zhang H."/>
            <person name="Grigoriev I.V."/>
            <person name="Rokhsar D.S."/>
            <person name="Boore J.L."/>
        </authorList>
    </citation>
    <scope>NUCLEOTIDE SEQUENCE [LARGE SCALE GENOMIC DNA]</scope>
    <source>
        <strain evidence="2 3">P6497</strain>
    </source>
</reference>
<dbReference type="InterPro" id="IPR052727">
    <property type="entry name" value="Rab4/Rab5_effector"/>
</dbReference>
<dbReference type="PANTHER" id="PTHR13510">
    <property type="entry name" value="FYVE-FINGER-CONTAINING RAB5 EFFECTOR PROTEIN RABENOSYN-5-RELATED"/>
    <property type="match status" value="1"/>
</dbReference>
<dbReference type="PANTHER" id="PTHR13510:SF44">
    <property type="entry name" value="RABENOSYN-5"/>
    <property type="match status" value="1"/>
</dbReference>